<keyword evidence="1" id="KW-0812">Transmembrane</keyword>
<name>A0A5S4YER9_9BRAD</name>
<feature type="transmembrane region" description="Helical" evidence="1">
    <location>
        <begin position="80"/>
        <end position="98"/>
    </location>
</feature>
<comment type="caution">
    <text evidence="2">The sequence shown here is derived from an EMBL/GenBank/DDBJ whole genome shotgun (WGS) entry which is preliminary data.</text>
</comment>
<dbReference type="AlphaFoldDB" id="A0A5S4YER9"/>
<gene>
    <name evidence="2" type="ORF">FXV83_30205</name>
</gene>
<dbReference type="RefSeq" id="WP_148743235.1">
    <property type="nucleotide sequence ID" value="NZ_VSTH01000115.1"/>
</dbReference>
<evidence type="ECO:0000313" key="2">
    <source>
        <dbReference type="EMBL" id="TYO62911.1"/>
    </source>
</evidence>
<feature type="transmembrane region" description="Helical" evidence="1">
    <location>
        <begin position="6"/>
        <end position="27"/>
    </location>
</feature>
<feature type="transmembrane region" description="Helical" evidence="1">
    <location>
        <begin position="48"/>
        <end position="68"/>
    </location>
</feature>
<dbReference type="Proteomes" id="UP000324797">
    <property type="component" value="Unassembled WGS sequence"/>
</dbReference>
<reference evidence="2 3" key="1">
    <citation type="submission" date="2019-08" db="EMBL/GenBank/DDBJ databases">
        <title>Bradyrhizobium hipponensis sp. nov., a rhizobium isolated from a Lupinus angustifolius root nodule in Tunisia.</title>
        <authorList>
            <person name="Off K."/>
            <person name="Rejili M."/>
            <person name="Mars M."/>
            <person name="Brachmann A."/>
            <person name="Marin M."/>
        </authorList>
    </citation>
    <scope>NUCLEOTIDE SEQUENCE [LARGE SCALE GENOMIC DNA]</scope>
    <source>
        <strain evidence="3">aSej3</strain>
    </source>
</reference>
<protein>
    <recommendedName>
        <fullName evidence="4">DUF1648 domain-containing protein</fullName>
    </recommendedName>
</protein>
<sequence>MTADYAFWTAIAVMTGASLLLGPRIRAGRIAMQWGFDGNPTWYAPKRLGLWGLVILALAVRLLIWTAMTYTPDKVHSAEVGLLLFSLIIAASHIFVLLRAARAQ</sequence>
<keyword evidence="3" id="KW-1185">Reference proteome</keyword>
<keyword evidence="1" id="KW-0472">Membrane</keyword>
<proteinExistence type="predicted"/>
<dbReference type="EMBL" id="VSTH01000115">
    <property type="protein sequence ID" value="TYO62911.1"/>
    <property type="molecule type" value="Genomic_DNA"/>
</dbReference>
<evidence type="ECO:0008006" key="4">
    <source>
        <dbReference type="Google" id="ProtNLM"/>
    </source>
</evidence>
<evidence type="ECO:0000256" key="1">
    <source>
        <dbReference type="SAM" id="Phobius"/>
    </source>
</evidence>
<organism evidence="2 3">
    <name type="scientific">Bradyrhizobium hipponense</name>
    <dbReference type="NCBI Taxonomy" id="2605638"/>
    <lineage>
        <taxon>Bacteria</taxon>
        <taxon>Pseudomonadati</taxon>
        <taxon>Pseudomonadota</taxon>
        <taxon>Alphaproteobacteria</taxon>
        <taxon>Hyphomicrobiales</taxon>
        <taxon>Nitrobacteraceae</taxon>
        <taxon>Bradyrhizobium</taxon>
    </lineage>
</organism>
<accession>A0A5S4YER9</accession>
<evidence type="ECO:0000313" key="3">
    <source>
        <dbReference type="Proteomes" id="UP000324797"/>
    </source>
</evidence>
<keyword evidence="1" id="KW-1133">Transmembrane helix</keyword>